<keyword evidence="4 10" id="KW-0378">Hydrolase</keyword>
<evidence type="ECO:0000256" key="2">
    <source>
        <dbReference type="ARBA" id="ARBA00022552"/>
    </source>
</evidence>
<reference evidence="15" key="2">
    <citation type="journal article" date="2023" name="IMA Fungus">
        <title>Comparative genomic study of the Penicillium genus elucidates a diverse pangenome and 15 lateral gene transfer events.</title>
        <authorList>
            <person name="Petersen C."/>
            <person name="Sorensen T."/>
            <person name="Nielsen M.R."/>
            <person name="Sondergaard T.E."/>
            <person name="Sorensen J.L."/>
            <person name="Fitzpatrick D.A."/>
            <person name="Frisvad J.C."/>
            <person name="Nielsen K.L."/>
        </authorList>
    </citation>
    <scope>NUCLEOTIDE SEQUENCE</scope>
    <source>
        <strain evidence="15">IBT 16125</strain>
    </source>
</reference>
<comment type="caution">
    <text evidence="15">The sequence shown here is derived from an EMBL/GenBank/DDBJ whole genome shotgun (WGS) entry which is preliminary data.</text>
</comment>
<dbReference type="Pfam" id="PF00271">
    <property type="entry name" value="Helicase_C"/>
    <property type="match status" value="1"/>
</dbReference>
<comment type="catalytic activity">
    <reaction evidence="8 10">
        <text>ATP + H2O = ADP + phosphate + H(+)</text>
        <dbReference type="Rhea" id="RHEA:13065"/>
        <dbReference type="ChEBI" id="CHEBI:15377"/>
        <dbReference type="ChEBI" id="CHEBI:15378"/>
        <dbReference type="ChEBI" id="CHEBI:30616"/>
        <dbReference type="ChEBI" id="CHEBI:43474"/>
        <dbReference type="ChEBI" id="CHEBI:456216"/>
        <dbReference type="EC" id="3.6.4.13"/>
    </reaction>
</comment>
<dbReference type="PANTHER" id="PTHR24031">
    <property type="entry name" value="RNA HELICASE"/>
    <property type="match status" value="1"/>
</dbReference>
<keyword evidence="6 10" id="KW-0067">ATP-binding</keyword>
<evidence type="ECO:0000256" key="8">
    <source>
        <dbReference type="ARBA" id="ARBA00047984"/>
    </source>
</evidence>
<gene>
    <name evidence="15" type="ORF">N7458_007237</name>
</gene>
<evidence type="ECO:0000259" key="14">
    <source>
        <dbReference type="PROSITE" id="PS51195"/>
    </source>
</evidence>
<feature type="compositionally biased region" description="Basic and acidic residues" evidence="11">
    <location>
        <begin position="104"/>
        <end position="126"/>
    </location>
</feature>
<dbReference type="SUPFAM" id="SSF52540">
    <property type="entry name" value="P-loop containing nucleoside triphosphate hydrolases"/>
    <property type="match status" value="2"/>
</dbReference>
<evidence type="ECO:0000256" key="11">
    <source>
        <dbReference type="SAM" id="MobiDB-lite"/>
    </source>
</evidence>
<feature type="short sequence motif" description="Q motif" evidence="9">
    <location>
        <begin position="234"/>
        <end position="262"/>
    </location>
</feature>
<protein>
    <recommendedName>
        <fullName evidence="10">ATP-dependent RNA helicase</fullName>
        <ecNumber evidence="10">3.6.4.13</ecNumber>
    </recommendedName>
</protein>
<dbReference type="GO" id="GO:0005524">
    <property type="term" value="F:ATP binding"/>
    <property type="evidence" value="ECO:0007669"/>
    <property type="project" value="UniProtKB-UniRule"/>
</dbReference>
<dbReference type="SMART" id="SM00487">
    <property type="entry name" value="DEXDc"/>
    <property type="match status" value="1"/>
</dbReference>
<feature type="compositionally biased region" description="Basic and acidic residues" evidence="11">
    <location>
        <begin position="88"/>
        <end position="97"/>
    </location>
</feature>
<keyword evidence="5 10" id="KW-0347">Helicase</keyword>
<dbReference type="InterPro" id="IPR000629">
    <property type="entry name" value="RNA-helicase_DEAD-box_CS"/>
</dbReference>
<dbReference type="PROSITE" id="PS00039">
    <property type="entry name" value="DEAD_ATP_HELICASE"/>
    <property type="match status" value="1"/>
</dbReference>
<dbReference type="Proteomes" id="UP001213681">
    <property type="component" value="Unassembled WGS sequence"/>
</dbReference>
<proteinExistence type="inferred from homology"/>
<dbReference type="GO" id="GO:0016787">
    <property type="term" value="F:hydrolase activity"/>
    <property type="evidence" value="ECO:0007669"/>
    <property type="project" value="UniProtKB-KW"/>
</dbReference>
<feature type="compositionally biased region" description="Acidic residues" evidence="11">
    <location>
        <begin position="599"/>
        <end position="609"/>
    </location>
</feature>
<dbReference type="InterPro" id="IPR014014">
    <property type="entry name" value="RNA_helicase_DEAD_Q_motif"/>
</dbReference>
<feature type="domain" description="Helicase ATP-binding" evidence="12">
    <location>
        <begin position="270"/>
        <end position="517"/>
    </location>
</feature>
<evidence type="ECO:0000256" key="9">
    <source>
        <dbReference type="PROSITE-ProRule" id="PRU00552"/>
    </source>
</evidence>
<dbReference type="RefSeq" id="XP_056766323.1">
    <property type="nucleotide sequence ID" value="XM_056910619.1"/>
</dbReference>
<keyword evidence="2" id="KW-0698">rRNA processing</keyword>
<comment type="domain">
    <text evidence="10">The Q motif is unique to and characteristic of the DEAD box family of RNA helicases and controls ATP binding and hydrolysis.</text>
</comment>
<feature type="region of interest" description="Disordered" evidence="11">
    <location>
        <begin position="581"/>
        <end position="648"/>
    </location>
</feature>
<feature type="compositionally biased region" description="Acidic residues" evidence="11">
    <location>
        <begin position="127"/>
        <end position="140"/>
    </location>
</feature>
<dbReference type="AlphaFoldDB" id="A0AAD6C8L0"/>
<evidence type="ECO:0000256" key="7">
    <source>
        <dbReference type="ARBA" id="ARBA00022884"/>
    </source>
</evidence>
<reference evidence="15" key="1">
    <citation type="submission" date="2022-12" db="EMBL/GenBank/DDBJ databases">
        <authorList>
            <person name="Petersen C."/>
        </authorList>
    </citation>
    <scope>NUCLEOTIDE SEQUENCE</scope>
    <source>
        <strain evidence="15">IBT 16125</strain>
    </source>
</reference>
<dbReference type="InterPro" id="IPR001650">
    <property type="entry name" value="Helicase_C-like"/>
</dbReference>
<dbReference type="Pfam" id="PF00270">
    <property type="entry name" value="DEAD"/>
    <property type="match status" value="2"/>
</dbReference>
<dbReference type="GO" id="GO:0006364">
    <property type="term" value="P:rRNA processing"/>
    <property type="evidence" value="ECO:0007669"/>
    <property type="project" value="UniProtKB-KW"/>
</dbReference>
<dbReference type="GeneID" id="81600862"/>
<dbReference type="EC" id="3.6.4.13" evidence="10"/>
<feature type="compositionally biased region" description="Acidic residues" evidence="11">
    <location>
        <begin position="616"/>
        <end position="646"/>
    </location>
</feature>
<evidence type="ECO:0000313" key="16">
    <source>
        <dbReference type="Proteomes" id="UP001213681"/>
    </source>
</evidence>
<evidence type="ECO:0000259" key="12">
    <source>
        <dbReference type="PROSITE" id="PS51192"/>
    </source>
</evidence>
<dbReference type="PROSITE" id="PS51192">
    <property type="entry name" value="HELICASE_ATP_BIND_1"/>
    <property type="match status" value="1"/>
</dbReference>
<dbReference type="EMBL" id="JAPVEA010000006">
    <property type="protein sequence ID" value="KAJ5450788.1"/>
    <property type="molecule type" value="Genomic_DNA"/>
</dbReference>
<feature type="region of interest" description="Disordered" evidence="11">
    <location>
        <begin position="1"/>
        <end position="186"/>
    </location>
</feature>
<dbReference type="Gene3D" id="3.40.50.300">
    <property type="entry name" value="P-loop containing nucleotide triphosphate hydrolases"/>
    <property type="match status" value="2"/>
</dbReference>
<evidence type="ECO:0000259" key="13">
    <source>
        <dbReference type="PROSITE" id="PS51194"/>
    </source>
</evidence>
<feature type="domain" description="Helicase C-terminal" evidence="13">
    <location>
        <begin position="645"/>
        <end position="802"/>
    </location>
</feature>
<organism evidence="15 16">
    <name type="scientific">Penicillium daleae</name>
    <dbReference type="NCBI Taxonomy" id="63821"/>
    <lineage>
        <taxon>Eukaryota</taxon>
        <taxon>Fungi</taxon>
        <taxon>Dikarya</taxon>
        <taxon>Ascomycota</taxon>
        <taxon>Pezizomycotina</taxon>
        <taxon>Eurotiomycetes</taxon>
        <taxon>Eurotiomycetidae</taxon>
        <taxon>Eurotiales</taxon>
        <taxon>Aspergillaceae</taxon>
        <taxon>Penicillium</taxon>
    </lineage>
</organism>
<dbReference type="CDD" id="cd18787">
    <property type="entry name" value="SF2_C_DEAD"/>
    <property type="match status" value="1"/>
</dbReference>
<comment type="subcellular location">
    <subcellularLocation>
        <location evidence="1">Nucleus</location>
        <location evidence="1">Nucleolus</location>
    </subcellularLocation>
</comment>
<dbReference type="GO" id="GO:0005730">
    <property type="term" value="C:nucleolus"/>
    <property type="evidence" value="ECO:0007669"/>
    <property type="project" value="UniProtKB-SubCell"/>
</dbReference>
<dbReference type="PROSITE" id="PS51195">
    <property type="entry name" value="Q_MOTIF"/>
    <property type="match status" value="1"/>
</dbReference>
<keyword evidence="3 10" id="KW-0547">Nucleotide-binding</keyword>
<feature type="domain" description="DEAD-box RNA helicase Q" evidence="14">
    <location>
        <begin position="234"/>
        <end position="262"/>
    </location>
</feature>
<keyword evidence="7 10" id="KW-0694">RNA-binding</keyword>
<dbReference type="CDD" id="cd17956">
    <property type="entry name" value="DEADc_DDX51"/>
    <property type="match status" value="1"/>
</dbReference>
<dbReference type="InterPro" id="IPR027417">
    <property type="entry name" value="P-loop_NTPase"/>
</dbReference>
<dbReference type="GO" id="GO:0003724">
    <property type="term" value="F:RNA helicase activity"/>
    <property type="evidence" value="ECO:0007669"/>
    <property type="project" value="UniProtKB-EC"/>
</dbReference>
<comment type="similarity">
    <text evidence="10">Belongs to the DEAD box helicase family.</text>
</comment>
<evidence type="ECO:0000256" key="10">
    <source>
        <dbReference type="RuleBase" id="RU365068"/>
    </source>
</evidence>
<dbReference type="SMART" id="SM00490">
    <property type="entry name" value="HELICc"/>
    <property type="match status" value="1"/>
</dbReference>
<evidence type="ECO:0000313" key="15">
    <source>
        <dbReference type="EMBL" id="KAJ5450788.1"/>
    </source>
</evidence>
<name>A0AAD6C8L0_9EURO</name>
<comment type="function">
    <text evidence="10">RNA helicase.</text>
</comment>
<sequence length="830" mass="90535">MAGSKATLESSKKDSTPKSAKSHKRKRDVENSTATTPTPTKKHTKRESLPLAVSPANDGSTTKRKRLKDALQGSDSEKVIQKDSTVSQEKRKKDRAGESGMKLVDGKRKSSRKDRGADSEPEKVSPEYEDEKEAEEPSEDEGMRRKSSKSKYAGILSKFERTKTAASAKAKKAKKGELMEDEQTPEMTVEPVIAKGLEPLPQPENPPEVTETPTYSSLPAWLANPLRTSANERAKFSDLGIKPELLRILEQNNYKEAFAVQSTVIPLLLDGSNNHPGDLCISAATGSGKTLSYVLPLVTSLTPRPASRLRGLIVVPTRELVKQAREACELCASGSRLHIGSAVGNVAIKEEQKLLMRVDQIYNPATVAQRQKSGLQGNDWMDFSLEDCVNEAIDSNEFLPGYIQRAEPNVDILICTPGRLVDHIRYTKGFTLKHLEWLVIDEADRLLNESFQEWVDVVMGSLNSRQAPETFGPGGQLLSELGLAIETYPPRKVILSATMTRDITKLNSLRLDNPMMVIIGAENTTDAEDLSASHRDAHYTLPPTLQEHIVAVDDASQKPLYLLHLLLSHIQIGGAENRATAQATASIESDSESTSSDDTSSDESSDDDTSSSGSDSDSDSETSSDSDSDSSSDSSSDESSDSDDGVIDIVPKAVIPRTTVLIFTKSSEAASRLSRLISLLHPPLANRVGTIIKSNKSSASRKTLAAYRRGRISVIVATDRASRGLDLQSLTHVINYDIPPSVTTYVHRVGRTARAGREGSAWSLVAHREGRWFSNEIAASVEGRITRIANIDRVRVKLDSLKSMQSKYAAALDKLEKEVKVGRAGPSKRA</sequence>
<dbReference type="PROSITE" id="PS51194">
    <property type="entry name" value="HELICASE_CTER"/>
    <property type="match status" value="1"/>
</dbReference>
<evidence type="ECO:0000256" key="6">
    <source>
        <dbReference type="ARBA" id="ARBA00022840"/>
    </source>
</evidence>
<evidence type="ECO:0000256" key="4">
    <source>
        <dbReference type="ARBA" id="ARBA00022801"/>
    </source>
</evidence>
<evidence type="ECO:0000256" key="1">
    <source>
        <dbReference type="ARBA" id="ARBA00004604"/>
    </source>
</evidence>
<dbReference type="InterPro" id="IPR011545">
    <property type="entry name" value="DEAD/DEAH_box_helicase_dom"/>
</dbReference>
<dbReference type="GO" id="GO:0003723">
    <property type="term" value="F:RNA binding"/>
    <property type="evidence" value="ECO:0007669"/>
    <property type="project" value="UniProtKB-UniRule"/>
</dbReference>
<accession>A0AAD6C8L0</accession>
<dbReference type="InterPro" id="IPR014001">
    <property type="entry name" value="Helicase_ATP-bd"/>
</dbReference>
<keyword evidence="16" id="KW-1185">Reference proteome</keyword>
<evidence type="ECO:0000256" key="3">
    <source>
        <dbReference type="ARBA" id="ARBA00022741"/>
    </source>
</evidence>
<evidence type="ECO:0000256" key="5">
    <source>
        <dbReference type="ARBA" id="ARBA00022806"/>
    </source>
</evidence>